<dbReference type="InterPro" id="IPR004331">
    <property type="entry name" value="SPX_dom"/>
</dbReference>
<dbReference type="Proteomes" id="UP001412239">
    <property type="component" value="Unassembled WGS sequence"/>
</dbReference>
<dbReference type="Pfam" id="PF03105">
    <property type="entry name" value="SPX"/>
    <property type="match status" value="2"/>
</dbReference>
<dbReference type="GO" id="GO:0006817">
    <property type="term" value="P:phosphate ion transport"/>
    <property type="evidence" value="ECO:0007669"/>
    <property type="project" value="TreeGrafter"/>
</dbReference>
<dbReference type="PANTHER" id="PTHR10283:SF92">
    <property type="entry name" value="LOW-AFFINITY PHOSPHATE TRANSPORTER PHO91"/>
    <property type="match status" value="1"/>
</dbReference>
<evidence type="ECO:0000313" key="10">
    <source>
        <dbReference type="Proteomes" id="UP001412239"/>
    </source>
</evidence>
<reference evidence="9" key="1">
    <citation type="submission" date="2015-10" db="EMBL/GenBank/DDBJ databases">
        <authorList>
            <person name="Regsiter A."/>
            <person name="william w."/>
        </authorList>
    </citation>
    <scope>NUCLEOTIDE SEQUENCE</scope>
    <source>
        <strain evidence="9">Montdore</strain>
    </source>
</reference>
<dbReference type="CDD" id="cd14478">
    <property type="entry name" value="SPX_PHO87_PHO90_like"/>
    <property type="match status" value="1"/>
</dbReference>
<name>A0A292PMB9_9PEZI</name>
<feature type="region of interest" description="Disordered" evidence="6">
    <location>
        <begin position="98"/>
        <end position="190"/>
    </location>
</feature>
<dbReference type="EMBL" id="LN891179">
    <property type="protein sequence ID" value="CUS07748.1"/>
    <property type="molecule type" value="Genomic_DNA"/>
</dbReference>
<gene>
    <name evidence="9" type="ORF">GSTUAT00008156001</name>
</gene>
<evidence type="ECO:0000313" key="9">
    <source>
        <dbReference type="EMBL" id="CUS07748.1"/>
    </source>
</evidence>
<feature type="transmembrane region" description="Helical" evidence="7">
    <location>
        <begin position="416"/>
        <end position="449"/>
    </location>
</feature>
<evidence type="ECO:0000256" key="1">
    <source>
        <dbReference type="ARBA" id="ARBA00004141"/>
    </source>
</evidence>
<feature type="transmembrane region" description="Helical" evidence="7">
    <location>
        <begin position="567"/>
        <end position="585"/>
    </location>
</feature>
<keyword evidence="3 7" id="KW-0812">Transmembrane</keyword>
<feature type="transmembrane region" description="Helical" evidence="7">
    <location>
        <begin position="796"/>
        <end position="825"/>
    </location>
</feature>
<dbReference type="AlphaFoldDB" id="A0A292PMB9"/>
<evidence type="ECO:0000256" key="2">
    <source>
        <dbReference type="ARBA" id="ARBA00022448"/>
    </source>
</evidence>
<dbReference type="Pfam" id="PF03600">
    <property type="entry name" value="CitMHS"/>
    <property type="match status" value="1"/>
</dbReference>
<feature type="compositionally biased region" description="Acidic residues" evidence="6">
    <location>
        <begin position="139"/>
        <end position="154"/>
    </location>
</feature>
<feature type="transmembrane region" description="Helical" evidence="7">
    <location>
        <begin position="652"/>
        <end position="670"/>
    </location>
</feature>
<evidence type="ECO:0000256" key="6">
    <source>
        <dbReference type="SAM" id="MobiDB-lite"/>
    </source>
</evidence>
<feature type="transmembrane region" description="Helical" evidence="7">
    <location>
        <begin position="745"/>
        <end position="776"/>
    </location>
</feature>
<feature type="transmembrane region" description="Helical" evidence="7">
    <location>
        <begin position="469"/>
        <end position="491"/>
    </location>
</feature>
<sequence length="870" mass="96025">MKFSHSIQFNAVPDWSSHYIAYSNLKKIIYQLEKSVVRASSRDDTEASALIAREPAVDTDLVYRRTLDHELEKISSFYNLKEDELLREVYELSTDAKTFEEGRDAESVTDPQLSGEGSRRRHSLGGLSGILRTRSSLDEPTDREDETDDDEGEEEHQSGPGAALLSKLKRGKGRGSNMEGSHTSHASDGGLFQRRASQNFDEYHGYAVSDLCDKRVMLKKRATSLFVALRELKSFVQLNRTGFVKALKKYDKILNRSLKSQYMQSVVEPCYCFRPETTAELDKAIGKVEEIYASLVTGADLDAAKRELRLHLREHVVWERNTVWREMIGIERKAQAANMGIRRTLLGDTTDPTRSRLTGDEPEVSTTKELETPVGRIKYSTWVFSGGFFVLMVVLLVFTLLLLVPIFPSPEQQNCLAMLVFVSLLWATEVIPLFVTSLLVPFLVVLLGVARSDQKPHLRLETKEATRYIFSAMWTPVIMLLLGGFAIAAALSKYGIAKMLATVVLSKAGTKPRTVLLTNMFVAMFASMWISNVAAPVLCFSIIQVIALEPPGLLWPMLRNLPSESRFSKALILGIALASNIGGMASPIASPQNIIALQNMRPAPSWGAWFFVALPVCVLSVLVIWVLLLISFNPGRGTTIVPIRPVKDKFSGVQYFISFVTIATIILWCFSHQLEYVFGDMGVVAIIPLVLFFGTGILTKEDFNNFLWTIIILAAGGLALGKAVNSSGLLHTIAQAIKEETQGMGLYGVLVVFCALILVIATFISHTVAALIILPIVAQVGASMEDPHPNLLVMGAALMCSAAMGLPTSGFPNMSVYILVLLAAIMMENSQTGQRYLRVQHFISRGIPSSVFSFLIVVSVGYGLMLIVGF</sequence>
<keyword evidence="10" id="KW-1185">Reference proteome</keyword>
<dbReference type="InterPro" id="IPR004680">
    <property type="entry name" value="Cit_transptr-like_dom"/>
</dbReference>
<feature type="transmembrane region" description="Helical" evidence="7">
    <location>
        <begin position="705"/>
        <end position="724"/>
    </location>
</feature>
<feature type="transmembrane region" description="Helical" evidence="7">
    <location>
        <begin position="677"/>
        <end position="699"/>
    </location>
</feature>
<dbReference type="PROSITE" id="PS51382">
    <property type="entry name" value="SPX"/>
    <property type="match status" value="1"/>
</dbReference>
<evidence type="ECO:0000256" key="3">
    <source>
        <dbReference type="ARBA" id="ARBA00022692"/>
    </source>
</evidence>
<feature type="transmembrane region" description="Helical" evidence="7">
    <location>
        <begin position="382"/>
        <end position="404"/>
    </location>
</feature>
<dbReference type="GO" id="GO:0005315">
    <property type="term" value="F:phosphate transmembrane transporter activity"/>
    <property type="evidence" value="ECO:0007669"/>
    <property type="project" value="TreeGrafter"/>
</dbReference>
<feature type="transmembrane region" description="Helical" evidence="7">
    <location>
        <begin position="606"/>
        <end position="632"/>
    </location>
</feature>
<proteinExistence type="predicted"/>
<evidence type="ECO:0000259" key="8">
    <source>
        <dbReference type="PROSITE" id="PS51382"/>
    </source>
</evidence>
<protein>
    <recommendedName>
        <fullName evidence="8">SPX domain-containing protein</fullName>
    </recommendedName>
</protein>
<evidence type="ECO:0000256" key="5">
    <source>
        <dbReference type="ARBA" id="ARBA00023136"/>
    </source>
</evidence>
<keyword evidence="4 7" id="KW-1133">Transmembrane helix</keyword>
<dbReference type="CDD" id="cd01115">
    <property type="entry name" value="SLC13_permease"/>
    <property type="match status" value="1"/>
</dbReference>
<keyword evidence="2" id="KW-0813">Transport</keyword>
<organism evidence="9 10">
    <name type="scientific">Tuber aestivum</name>
    <name type="common">summer truffle</name>
    <dbReference type="NCBI Taxonomy" id="59557"/>
    <lineage>
        <taxon>Eukaryota</taxon>
        <taxon>Fungi</taxon>
        <taxon>Dikarya</taxon>
        <taxon>Ascomycota</taxon>
        <taxon>Pezizomycotina</taxon>
        <taxon>Pezizomycetes</taxon>
        <taxon>Pezizales</taxon>
        <taxon>Tuberaceae</taxon>
        <taxon>Tuber</taxon>
    </lineage>
</organism>
<comment type="subcellular location">
    <subcellularLocation>
        <location evidence="1">Membrane</location>
        <topology evidence="1">Multi-pass membrane protein</topology>
    </subcellularLocation>
</comment>
<dbReference type="PANTHER" id="PTHR10283">
    <property type="entry name" value="SOLUTE CARRIER FAMILY 13 MEMBER"/>
    <property type="match status" value="1"/>
</dbReference>
<keyword evidence="5 7" id="KW-0472">Membrane</keyword>
<evidence type="ECO:0000256" key="7">
    <source>
        <dbReference type="SAM" id="Phobius"/>
    </source>
</evidence>
<feature type="domain" description="SPX" evidence="8">
    <location>
        <begin position="1"/>
        <end position="264"/>
    </location>
</feature>
<feature type="transmembrane region" description="Helical" evidence="7">
    <location>
        <begin position="846"/>
        <end position="868"/>
    </location>
</feature>
<feature type="transmembrane region" description="Helical" evidence="7">
    <location>
        <begin position="521"/>
        <end position="547"/>
    </location>
</feature>
<dbReference type="GO" id="GO:0005886">
    <property type="term" value="C:plasma membrane"/>
    <property type="evidence" value="ECO:0007669"/>
    <property type="project" value="TreeGrafter"/>
</dbReference>
<accession>A0A292PMB9</accession>
<dbReference type="GO" id="GO:0006797">
    <property type="term" value="P:polyphosphate metabolic process"/>
    <property type="evidence" value="ECO:0007669"/>
    <property type="project" value="TreeGrafter"/>
</dbReference>
<evidence type="ECO:0000256" key="4">
    <source>
        <dbReference type="ARBA" id="ARBA00022989"/>
    </source>
</evidence>